<evidence type="ECO:0000256" key="7">
    <source>
        <dbReference type="ARBA" id="ARBA00022801"/>
    </source>
</evidence>
<organism evidence="14 15">
    <name type="scientific">Rubus argutus</name>
    <name type="common">Southern blackberry</name>
    <dbReference type="NCBI Taxonomy" id="59490"/>
    <lineage>
        <taxon>Eukaryota</taxon>
        <taxon>Viridiplantae</taxon>
        <taxon>Streptophyta</taxon>
        <taxon>Embryophyta</taxon>
        <taxon>Tracheophyta</taxon>
        <taxon>Spermatophyta</taxon>
        <taxon>Magnoliopsida</taxon>
        <taxon>eudicotyledons</taxon>
        <taxon>Gunneridae</taxon>
        <taxon>Pentapetalae</taxon>
        <taxon>rosids</taxon>
        <taxon>fabids</taxon>
        <taxon>Rosales</taxon>
        <taxon>Rosaceae</taxon>
        <taxon>Rosoideae</taxon>
        <taxon>Rosoideae incertae sedis</taxon>
        <taxon>Rubus</taxon>
    </lineage>
</organism>
<evidence type="ECO:0000256" key="3">
    <source>
        <dbReference type="ARBA" id="ARBA00008723"/>
    </source>
</evidence>
<comment type="subcellular location">
    <subcellularLocation>
        <location evidence="2">Secreted</location>
    </subcellularLocation>
</comment>
<dbReference type="PANTHER" id="PTHR10161:SF36">
    <property type="entry name" value="PURPLE ACID PHOSPHATASE 3"/>
    <property type="match status" value="1"/>
</dbReference>
<protein>
    <recommendedName>
        <fullName evidence="10">Purple acid phosphatase</fullName>
        <ecNumber evidence="10">3.1.3.2</ecNumber>
    </recommendedName>
</protein>
<dbReference type="PIRSF" id="PIRSF000898">
    <property type="entry name" value="Acid_Ptase_5"/>
    <property type="match status" value="1"/>
</dbReference>
<evidence type="ECO:0000256" key="8">
    <source>
        <dbReference type="ARBA" id="ARBA00022833"/>
    </source>
</evidence>
<gene>
    <name evidence="14" type="ORF">M0R45_022476</name>
</gene>
<evidence type="ECO:0000256" key="6">
    <source>
        <dbReference type="ARBA" id="ARBA00022729"/>
    </source>
</evidence>
<dbReference type="GO" id="GO:0046872">
    <property type="term" value="F:metal ion binding"/>
    <property type="evidence" value="ECO:0007669"/>
    <property type="project" value="UniProtKB-KW"/>
</dbReference>
<feature type="domain" description="Calcineurin-like phosphoesterase" evidence="13">
    <location>
        <begin position="41"/>
        <end position="246"/>
    </location>
</feature>
<feature type="binding site" evidence="11">
    <location>
        <position position="83"/>
    </location>
    <ligand>
        <name>Fe cation</name>
        <dbReference type="ChEBI" id="CHEBI:24875"/>
        <label>1</label>
    </ligand>
</feature>
<evidence type="ECO:0000256" key="11">
    <source>
        <dbReference type="PIRSR" id="PIRSR000898-1"/>
    </source>
</evidence>
<feature type="binding site" evidence="11">
    <location>
        <position position="243"/>
    </location>
    <ligand>
        <name>Fe cation</name>
        <dbReference type="ChEBI" id="CHEBI:24875"/>
        <label>2</label>
    </ligand>
</feature>
<dbReference type="InterPro" id="IPR051558">
    <property type="entry name" value="Metallophosphoesterase_PAP"/>
</dbReference>
<keyword evidence="7 10" id="KW-0378">Hydrolase</keyword>
<evidence type="ECO:0000256" key="9">
    <source>
        <dbReference type="ARBA" id="ARBA00023180"/>
    </source>
</evidence>
<keyword evidence="10 11" id="KW-0408">Iron</keyword>
<evidence type="ECO:0000259" key="13">
    <source>
        <dbReference type="Pfam" id="PF00149"/>
    </source>
</evidence>
<feature type="binding site" evidence="11">
    <location>
        <position position="245"/>
    </location>
    <ligand>
        <name>Fe cation</name>
        <dbReference type="ChEBI" id="CHEBI:24875"/>
        <label>1</label>
    </ligand>
</feature>
<dbReference type="EC" id="3.1.3.2" evidence="10"/>
<keyword evidence="8" id="KW-0862">Zinc</keyword>
<feature type="binding site" evidence="11">
    <location>
        <position position="80"/>
    </location>
    <ligand>
        <name>Fe cation</name>
        <dbReference type="ChEBI" id="CHEBI:24875"/>
        <label>2</label>
    </ligand>
</feature>
<evidence type="ECO:0000256" key="10">
    <source>
        <dbReference type="PIRNR" id="PIRNR000898"/>
    </source>
</evidence>
<comment type="caution">
    <text evidence="14">The sequence shown here is derived from an EMBL/GenBank/DDBJ whole genome shotgun (WGS) entry which is preliminary data.</text>
</comment>
<accession>A0AAW1XG56</accession>
<dbReference type="Proteomes" id="UP001457282">
    <property type="component" value="Unassembled WGS sequence"/>
</dbReference>
<dbReference type="AlphaFoldDB" id="A0AAW1XG56"/>
<keyword evidence="15" id="KW-1185">Reference proteome</keyword>
<feature type="binding site" evidence="11">
    <location>
        <position position="208"/>
    </location>
    <ligand>
        <name>Fe cation</name>
        <dbReference type="ChEBI" id="CHEBI:24875"/>
        <label>2</label>
    </ligand>
</feature>
<feature type="chain" id="PRO_5044013620" description="Purple acid phosphatase" evidence="12">
    <location>
        <begin position="25"/>
        <end position="332"/>
    </location>
</feature>
<evidence type="ECO:0000256" key="4">
    <source>
        <dbReference type="ARBA" id="ARBA00022525"/>
    </source>
</evidence>
<dbReference type="InterPro" id="IPR004843">
    <property type="entry name" value="Calcineurin-like_PHP"/>
</dbReference>
<reference evidence="14 15" key="1">
    <citation type="journal article" date="2023" name="G3 (Bethesda)">
        <title>A chromosome-length genome assembly and annotation of blackberry (Rubus argutus, cv. 'Hillquist').</title>
        <authorList>
            <person name="Bruna T."/>
            <person name="Aryal R."/>
            <person name="Dudchenko O."/>
            <person name="Sargent D.J."/>
            <person name="Mead D."/>
            <person name="Buti M."/>
            <person name="Cavallini A."/>
            <person name="Hytonen T."/>
            <person name="Andres J."/>
            <person name="Pham M."/>
            <person name="Weisz D."/>
            <person name="Mascagni F."/>
            <person name="Usai G."/>
            <person name="Natali L."/>
            <person name="Bassil N."/>
            <person name="Fernandez G.E."/>
            <person name="Lomsadze A."/>
            <person name="Armour M."/>
            <person name="Olukolu B."/>
            <person name="Poorten T."/>
            <person name="Britton C."/>
            <person name="Davik J."/>
            <person name="Ashrafi H."/>
            <person name="Aiden E.L."/>
            <person name="Borodovsky M."/>
            <person name="Worthington M."/>
        </authorList>
    </citation>
    <scope>NUCLEOTIDE SEQUENCE [LARGE SCALE GENOMIC DNA]</scope>
    <source>
        <strain evidence="14">PI 553951</strain>
    </source>
</reference>
<keyword evidence="6 12" id="KW-0732">Signal</keyword>
<feature type="signal peptide" evidence="12">
    <location>
        <begin position="1"/>
        <end position="24"/>
    </location>
</feature>
<comment type="similarity">
    <text evidence="3">Belongs to the metallophosphoesterase superfamily. Purple acid phosphatase family.</text>
</comment>
<keyword evidence="4" id="KW-0964">Secreted</keyword>
<dbReference type="PANTHER" id="PTHR10161">
    <property type="entry name" value="TARTRATE-RESISTANT ACID PHOSPHATASE TYPE 5"/>
    <property type="match status" value="1"/>
</dbReference>
<evidence type="ECO:0000313" key="15">
    <source>
        <dbReference type="Proteomes" id="UP001457282"/>
    </source>
</evidence>
<evidence type="ECO:0000256" key="2">
    <source>
        <dbReference type="ARBA" id="ARBA00004613"/>
    </source>
</evidence>
<dbReference type="GO" id="GO:0005576">
    <property type="term" value="C:extracellular region"/>
    <property type="evidence" value="ECO:0007669"/>
    <property type="project" value="UniProtKB-SubCell"/>
</dbReference>
<dbReference type="SUPFAM" id="SSF56300">
    <property type="entry name" value="Metallo-dependent phosphatases"/>
    <property type="match status" value="1"/>
</dbReference>
<keyword evidence="9" id="KW-0325">Glycoprotein</keyword>
<feature type="binding site" evidence="11">
    <location>
        <position position="47"/>
    </location>
    <ligand>
        <name>Fe cation</name>
        <dbReference type="ChEBI" id="CHEBI:24875"/>
        <label>1</label>
    </ligand>
</feature>
<sequence>MQFFSFHQFLILTAWLSLCLVAKADHFQHFQQQIKADESLSFLVVGDWGRRGLYNQSQVATQMGIIGEKENINFVISTGDNFYEDGVIGPDDSAFNESFFNIYTAPSLQKKWYLVLGNHDYRGDALAQLKVDLRWICSRPSYILNAVHAEFFFVDTTPFVDDYFTNPKEHVYDWRGVLPREDYLSNLLKHLNSTLKNSSAKWKIVVGHHTIRSAGHHGNTTDLVTHLLPILKANNIDFYINGHDHCLEHISDADSKIEFFTSGGGSKAWKGDIKWWSPEELKLYYDGQGFMLVKMTETTADIQFYDVFGNVLHKWSKLKELDSVTQRNFTDA</sequence>
<dbReference type="GO" id="GO:0003993">
    <property type="term" value="F:acid phosphatase activity"/>
    <property type="evidence" value="ECO:0007669"/>
    <property type="project" value="UniProtKB-UniRule"/>
</dbReference>
<dbReference type="Pfam" id="PF00149">
    <property type="entry name" value="Metallophos"/>
    <property type="match status" value="1"/>
</dbReference>
<dbReference type="InterPro" id="IPR024927">
    <property type="entry name" value="Acid_PPase"/>
</dbReference>
<comment type="catalytic activity">
    <reaction evidence="1 10">
        <text>a phosphate monoester + H2O = an alcohol + phosphate</text>
        <dbReference type="Rhea" id="RHEA:15017"/>
        <dbReference type="ChEBI" id="CHEBI:15377"/>
        <dbReference type="ChEBI" id="CHEBI:30879"/>
        <dbReference type="ChEBI" id="CHEBI:43474"/>
        <dbReference type="ChEBI" id="CHEBI:67140"/>
        <dbReference type="EC" id="3.1.3.2"/>
    </reaction>
</comment>
<evidence type="ECO:0000256" key="1">
    <source>
        <dbReference type="ARBA" id="ARBA00000032"/>
    </source>
</evidence>
<dbReference type="EMBL" id="JBEDUW010000004">
    <property type="protein sequence ID" value="KAK9935373.1"/>
    <property type="molecule type" value="Genomic_DNA"/>
</dbReference>
<evidence type="ECO:0000256" key="5">
    <source>
        <dbReference type="ARBA" id="ARBA00022723"/>
    </source>
</evidence>
<feature type="binding site" evidence="11">
    <location>
        <position position="118"/>
    </location>
    <ligand>
        <name>Fe cation</name>
        <dbReference type="ChEBI" id="CHEBI:24875"/>
        <label>2</label>
    </ligand>
</feature>
<name>A0AAW1XG56_RUBAR</name>
<dbReference type="CDD" id="cd07378">
    <property type="entry name" value="MPP_ACP5"/>
    <property type="match status" value="1"/>
</dbReference>
<evidence type="ECO:0000313" key="14">
    <source>
        <dbReference type="EMBL" id="KAK9935373.1"/>
    </source>
</evidence>
<dbReference type="FunFam" id="3.60.21.10:FF:000027">
    <property type="entry name" value="Purple acid phosphatase"/>
    <property type="match status" value="1"/>
</dbReference>
<feature type="binding site" evidence="11">
    <location>
        <position position="80"/>
    </location>
    <ligand>
        <name>Fe cation</name>
        <dbReference type="ChEBI" id="CHEBI:24875"/>
        <label>1</label>
    </ligand>
</feature>
<dbReference type="Gene3D" id="3.60.21.10">
    <property type="match status" value="1"/>
</dbReference>
<comment type="cofactor">
    <cofactor evidence="11">
        <name>Fe cation</name>
        <dbReference type="ChEBI" id="CHEBI:24875"/>
    </cofactor>
    <text evidence="11">Binds 2 iron ions per subunit.</text>
</comment>
<evidence type="ECO:0000256" key="12">
    <source>
        <dbReference type="SAM" id="SignalP"/>
    </source>
</evidence>
<proteinExistence type="inferred from homology"/>
<dbReference type="InterPro" id="IPR029052">
    <property type="entry name" value="Metallo-depent_PP-like"/>
</dbReference>
<keyword evidence="5 11" id="KW-0479">Metal-binding</keyword>